<evidence type="ECO:0000313" key="1">
    <source>
        <dbReference type="EMBL" id="XBH06758.1"/>
    </source>
</evidence>
<gene>
    <name evidence="1" type="ORF">V5E97_12160</name>
</gene>
<organism evidence="1">
    <name type="scientific">Singulisphaera sp. Ch08</name>
    <dbReference type="NCBI Taxonomy" id="3120278"/>
    <lineage>
        <taxon>Bacteria</taxon>
        <taxon>Pseudomonadati</taxon>
        <taxon>Planctomycetota</taxon>
        <taxon>Planctomycetia</taxon>
        <taxon>Isosphaerales</taxon>
        <taxon>Isosphaeraceae</taxon>
        <taxon>Singulisphaera</taxon>
    </lineage>
</organism>
<accession>A0AAU7CMR6</accession>
<reference evidence="1" key="1">
    <citation type="submission" date="2024-05" db="EMBL/GenBank/DDBJ databases">
        <title>Planctomycetes of the genus Singulisphaera possess chitinolytic capabilities.</title>
        <authorList>
            <person name="Ivanova A."/>
        </authorList>
    </citation>
    <scope>NUCLEOTIDE SEQUENCE</scope>
    <source>
        <strain evidence="1">Ch08T</strain>
    </source>
</reference>
<proteinExistence type="predicted"/>
<dbReference type="EMBL" id="CP155447">
    <property type="protein sequence ID" value="XBH06758.1"/>
    <property type="molecule type" value="Genomic_DNA"/>
</dbReference>
<dbReference type="RefSeq" id="WP_406699606.1">
    <property type="nucleotide sequence ID" value="NZ_CP155447.1"/>
</dbReference>
<name>A0AAU7CMR6_9BACT</name>
<sequence>MEYLEIKERRDLLGKELIGRLYFLPKLKRIILAPVYLNSASLDFEQDQVEIMPIDGPIGCEELGRKAYETLLRCDRKDLNLSGHKASDWEVYRASGAKSLRQFAQQSIRIELRTLPVFIEVQAWPPQSEVRNIYELGIQVRAFVNLVGADHELGTLILRLVRCCQRLHSDGLA</sequence>
<dbReference type="AlphaFoldDB" id="A0AAU7CMR6"/>
<protein>
    <submittedName>
        <fullName evidence="1">Uncharacterized protein</fullName>
    </submittedName>
</protein>